<keyword evidence="2" id="KW-0611">Plant defense</keyword>
<evidence type="ECO:0000259" key="3">
    <source>
        <dbReference type="Pfam" id="PF23598"/>
    </source>
</evidence>
<evidence type="ECO:0000256" key="1">
    <source>
        <dbReference type="ARBA" id="ARBA00022737"/>
    </source>
</evidence>
<dbReference type="GO" id="GO:0006952">
    <property type="term" value="P:defense response"/>
    <property type="evidence" value="ECO:0007669"/>
    <property type="project" value="UniProtKB-KW"/>
</dbReference>
<dbReference type="InterPro" id="IPR027417">
    <property type="entry name" value="P-loop_NTPase"/>
</dbReference>
<accession>A0A0D2RUY7</accession>
<evidence type="ECO:0000256" key="2">
    <source>
        <dbReference type="ARBA" id="ARBA00022821"/>
    </source>
</evidence>
<dbReference type="Gene3D" id="3.80.10.10">
    <property type="entry name" value="Ribonuclease Inhibitor"/>
    <property type="match status" value="3"/>
</dbReference>
<feature type="domain" description="Disease resistance R13L4/SHOC-2-like LRR" evidence="3">
    <location>
        <begin position="186"/>
        <end position="340"/>
    </location>
</feature>
<organism evidence="4 5">
    <name type="scientific">Gossypium raimondii</name>
    <name type="common">Peruvian cotton</name>
    <name type="synonym">Gossypium klotzschianum subsp. raimondii</name>
    <dbReference type="NCBI Taxonomy" id="29730"/>
    <lineage>
        <taxon>Eukaryota</taxon>
        <taxon>Viridiplantae</taxon>
        <taxon>Streptophyta</taxon>
        <taxon>Embryophyta</taxon>
        <taxon>Tracheophyta</taxon>
        <taxon>Spermatophyta</taxon>
        <taxon>Magnoliopsida</taxon>
        <taxon>eudicotyledons</taxon>
        <taxon>Gunneridae</taxon>
        <taxon>Pentapetalae</taxon>
        <taxon>rosids</taxon>
        <taxon>malvids</taxon>
        <taxon>Malvales</taxon>
        <taxon>Malvaceae</taxon>
        <taxon>Malvoideae</taxon>
        <taxon>Gossypium</taxon>
    </lineage>
</organism>
<sequence length="822" mass="91984">MLENFIRDIPQNMNALINILKKKIGQAKRGKEQIKYLLVLDDVWSVEKWDELKNHLMGINKNGGNGVIVTTPLMASLMSHELELIAKEIAKQCRGVPLVANIIGETMSNIKMNPRAWLEIQKSDVQKNTCRNILTFKIHDSVHDLSLSVSKFDTLLESLQKILTAFTPKLYSLFSEIDVSKKLSKSFTRLKFLKFVCATNISLPKSTAKIYNLQTLRLLGLLSLTFLDKLENLISLKHLYFDRKELQPVNIGNLTCLQVLPIFFVGSKRGRSIKELGSLKELRGELKICDLGGLIIDFEGSNSGSSGYNSEEVMEGLKTHTNLQSLAVSNYQGESFPSWMLKPVGDSNTGLFLLNILIELKDIHVSLLEELDICDCPFLKNVPLTGQCSSLKKPYISKCKTLSKIRDGLSTSIYLKELDLKGCPNLSWIPDLEEFSSLQNLSIDSYKELEVLPITGGCSSLEKLSILGCESLSKIEDKLFSSTCLKELYLCHCSNLSSVPDLEECFSLKILSINSCKELKVLPVIGRYGLFTPSLQNLSIDSCNELEVLSLPGSKIGDGLSTCACLKELGLYNCPNLSSIPNLEGIFSLQSLSINSEGWSCLLPNMLRSNTPLFSLIIVNLLDLIWILDDGLGRLNFLGELAIGARNKELQEFPCLSSFQYLSASLRVLELTGWEKLKISRNKSLSRVVGKPLFFKSLIYQLQLPTALEDLNIWGFHEIEALLESFKNLSSLCCLRIWSCNKLMYLPSVDVMGSFSKLETIDNFMCHQLETRCEKESGPEWSKISHIPHISSYTVKTNGGSGRSFKSTRGLRQGDPLSHFLF</sequence>
<proteinExistence type="predicted"/>
<evidence type="ECO:0000313" key="4">
    <source>
        <dbReference type="EMBL" id="KJB33286.1"/>
    </source>
</evidence>
<dbReference type="EMBL" id="CM001745">
    <property type="protein sequence ID" value="KJB33286.1"/>
    <property type="molecule type" value="Genomic_DNA"/>
</dbReference>
<dbReference type="PANTHER" id="PTHR36766">
    <property type="entry name" value="PLANT BROAD-SPECTRUM MILDEW RESISTANCE PROTEIN RPW8"/>
    <property type="match status" value="1"/>
</dbReference>
<dbReference type="eggNOG" id="KOG4658">
    <property type="taxonomic scope" value="Eukaryota"/>
</dbReference>
<dbReference type="InterPro" id="IPR032675">
    <property type="entry name" value="LRR_dom_sf"/>
</dbReference>
<protein>
    <recommendedName>
        <fullName evidence="3">Disease resistance R13L4/SHOC-2-like LRR domain-containing protein</fullName>
    </recommendedName>
</protein>
<dbReference type="Pfam" id="PF23598">
    <property type="entry name" value="LRR_14"/>
    <property type="match status" value="1"/>
</dbReference>
<dbReference type="Gene3D" id="3.40.50.300">
    <property type="entry name" value="P-loop containing nucleotide triphosphate hydrolases"/>
    <property type="match status" value="1"/>
</dbReference>
<keyword evidence="5" id="KW-1185">Reference proteome</keyword>
<dbReference type="Gramene" id="KJB33286">
    <property type="protein sequence ID" value="KJB33286"/>
    <property type="gene ID" value="B456_006G005700"/>
</dbReference>
<dbReference type="SUPFAM" id="SSF52058">
    <property type="entry name" value="L domain-like"/>
    <property type="match status" value="3"/>
</dbReference>
<name>A0A0D2RUY7_GOSRA</name>
<dbReference type="PANTHER" id="PTHR36766:SF70">
    <property type="entry name" value="DISEASE RESISTANCE PROTEIN RGA4"/>
    <property type="match status" value="1"/>
</dbReference>
<dbReference type="SUPFAM" id="SSF52540">
    <property type="entry name" value="P-loop containing nucleoside triphosphate hydrolases"/>
    <property type="match status" value="1"/>
</dbReference>
<evidence type="ECO:0000313" key="5">
    <source>
        <dbReference type="Proteomes" id="UP000032304"/>
    </source>
</evidence>
<reference evidence="4 5" key="1">
    <citation type="journal article" date="2012" name="Nature">
        <title>Repeated polyploidization of Gossypium genomes and the evolution of spinnable cotton fibres.</title>
        <authorList>
            <person name="Paterson A.H."/>
            <person name="Wendel J.F."/>
            <person name="Gundlach H."/>
            <person name="Guo H."/>
            <person name="Jenkins J."/>
            <person name="Jin D."/>
            <person name="Llewellyn D."/>
            <person name="Showmaker K.C."/>
            <person name="Shu S."/>
            <person name="Udall J."/>
            <person name="Yoo M.J."/>
            <person name="Byers R."/>
            <person name="Chen W."/>
            <person name="Doron-Faigenboim A."/>
            <person name="Duke M.V."/>
            <person name="Gong L."/>
            <person name="Grimwood J."/>
            <person name="Grover C."/>
            <person name="Grupp K."/>
            <person name="Hu G."/>
            <person name="Lee T.H."/>
            <person name="Li J."/>
            <person name="Lin L."/>
            <person name="Liu T."/>
            <person name="Marler B.S."/>
            <person name="Page J.T."/>
            <person name="Roberts A.W."/>
            <person name="Romanel E."/>
            <person name="Sanders W.S."/>
            <person name="Szadkowski E."/>
            <person name="Tan X."/>
            <person name="Tang H."/>
            <person name="Xu C."/>
            <person name="Wang J."/>
            <person name="Wang Z."/>
            <person name="Zhang D."/>
            <person name="Zhang L."/>
            <person name="Ashrafi H."/>
            <person name="Bedon F."/>
            <person name="Bowers J.E."/>
            <person name="Brubaker C.L."/>
            <person name="Chee P.W."/>
            <person name="Das S."/>
            <person name="Gingle A.R."/>
            <person name="Haigler C.H."/>
            <person name="Harker D."/>
            <person name="Hoffmann L.V."/>
            <person name="Hovav R."/>
            <person name="Jones D.C."/>
            <person name="Lemke C."/>
            <person name="Mansoor S."/>
            <person name="ur Rahman M."/>
            <person name="Rainville L.N."/>
            <person name="Rambani A."/>
            <person name="Reddy U.K."/>
            <person name="Rong J.K."/>
            <person name="Saranga Y."/>
            <person name="Scheffler B.E."/>
            <person name="Scheffler J.A."/>
            <person name="Stelly D.M."/>
            <person name="Triplett B.A."/>
            <person name="Van Deynze A."/>
            <person name="Vaslin M.F."/>
            <person name="Waghmare V.N."/>
            <person name="Walford S.A."/>
            <person name="Wright R.J."/>
            <person name="Zaki E.A."/>
            <person name="Zhang T."/>
            <person name="Dennis E.S."/>
            <person name="Mayer K.F."/>
            <person name="Peterson D.G."/>
            <person name="Rokhsar D.S."/>
            <person name="Wang X."/>
            <person name="Schmutz J."/>
        </authorList>
    </citation>
    <scope>NUCLEOTIDE SEQUENCE [LARGE SCALE GENOMIC DNA]</scope>
</reference>
<keyword evidence="1" id="KW-0677">Repeat</keyword>
<dbReference type="InterPro" id="IPR055414">
    <property type="entry name" value="LRR_R13L4/SHOC2-like"/>
</dbReference>
<gene>
    <name evidence="4" type="ORF">B456_006G005700</name>
</gene>
<dbReference type="AlphaFoldDB" id="A0A0D2RUY7"/>
<dbReference type="Proteomes" id="UP000032304">
    <property type="component" value="Chromosome 6"/>
</dbReference>